<keyword evidence="3" id="KW-0804">Transcription</keyword>
<protein>
    <submittedName>
        <fullName evidence="6">Transcriptional activatory protein BadR</fullName>
    </submittedName>
</protein>
<keyword evidence="7" id="KW-1185">Reference proteome</keyword>
<dbReference type="PROSITE" id="PS50995">
    <property type="entry name" value="HTH_MARR_2"/>
    <property type="match status" value="1"/>
</dbReference>
<dbReference type="FunCoup" id="A0A517SJ32">
    <property type="interactions" value="138"/>
</dbReference>
<dbReference type="Gene3D" id="1.10.10.10">
    <property type="entry name" value="Winged helix-like DNA-binding domain superfamily/Winged helix DNA-binding domain"/>
    <property type="match status" value="1"/>
</dbReference>
<dbReference type="KEGG" id="ccos:Pan44_41910"/>
<dbReference type="PANTHER" id="PTHR33164:SF64">
    <property type="entry name" value="TRANSCRIPTIONAL REGULATOR SLYA"/>
    <property type="match status" value="1"/>
</dbReference>
<evidence type="ECO:0000256" key="3">
    <source>
        <dbReference type="ARBA" id="ARBA00023163"/>
    </source>
</evidence>
<organism evidence="6 7">
    <name type="scientific">Caulifigura coniformis</name>
    <dbReference type="NCBI Taxonomy" id="2527983"/>
    <lineage>
        <taxon>Bacteria</taxon>
        <taxon>Pseudomonadati</taxon>
        <taxon>Planctomycetota</taxon>
        <taxon>Planctomycetia</taxon>
        <taxon>Planctomycetales</taxon>
        <taxon>Planctomycetaceae</taxon>
        <taxon>Caulifigura</taxon>
    </lineage>
</organism>
<dbReference type="GO" id="GO:0006950">
    <property type="term" value="P:response to stress"/>
    <property type="evidence" value="ECO:0007669"/>
    <property type="project" value="TreeGrafter"/>
</dbReference>
<dbReference type="EMBL" id="CP036271">
    <property type="protein sequence ID" value="QDT56140.1"/>
    <property type="molecule type" value="Genomic_DNA"/>
</dbReference>
<dbReference type="Pfam" id="PF01047">
    <property type="entry name" value="MarR"/>
    <property type="match status" value="1"/>
</dbReference>
<dbReference type="InParanoid" id="A0A517SJ32"/>
<dbReference type="GO" id="GO:0003677">
    <property type="term" value="F:DNA binding"/>
    <property type="evidence" value="ECO:0007669"/>
    <property type="project" value="UniProtKB-KW"/>
</dbReference>
<dbReference type="GO" id="GO:0003700">
    <property type="term" value="F:DNA-binding transcription factor activity"/>
    <property type="evidence" value="ECO:0007669"/>
    <property type="project" value="InterPro"/>
</dbReference>
<keyword evidence="2" id="KW-0238">DNA-binding</keyword>
<feature type="compositionally biased region" description="Low complexity" evidence="4">
    <location>
        <begin position="158"/>
        <end position="178"/>
    </location>
</feature>
<gene>
    <name evidence="6" type="primary">badR</name>
    <name evidence="6" type="ORF">Pan44_41910</name>
</gene>
<dbReference type="RefSeq" id="WP_145033103.1">
    <property type="nucleotide sequence ID" value="NZ_CP036271.1"/>
</dbReference>
<accession>A0A517SJ32</accession>
<evidence type="ECO:0000256" key="4">
    <source>
        <dbReference type="SAM" id="MobiDB-lite"/>
    </source>
</evidence>
<dbReference type="InterPro" id="IPR000835">
    <property type="entry name" value="HTH_MarR-typ"/>
</dbReference>
<dbReference type="PROSITE" id="PS01117">
    <property type="entry name" value="HTH_MARR_1"/>
    <property type="match status" value="1"/>
</dbReference>
<dbReference type="SMART" id="SM00347">
    <property type="entry name" value="HTH_MARR"/>
    <property type="match status" value="1"/>
</dbReference>
<feature type="domain" description="HTH marR-type" evidence="5">
    <location>
        <begin position="8"/>
        <end position="140"/>
    </location>
</feature>
<proteinExistence type="predicted"/>
<dbReference type="InterPro" id="IPR036390">
    <property type="entry name" value="WH_DNA-bd_sf"/>
</dbReference>
<name>A0A517SJ32_9PLAN</name>
<dbReference type="InterPro" id="IPR039422">
    <property type="entry name" value="MarR/SlyA-like"/>
</dbReference>
<dbReference type="Proteomes" id="UP000315700">
    <property type="component" value="Chromosome"/>
</dbReference>
<dbReference type="SUPFAM" id="SSF46785">
    <property type="entry name" value="Winged helix' DNA-binding domain"/>
    <property type="match status" value="1"/>
</dbReference>
<evidence type="ECO:0000313" key="7">
    <source>
        <dbReference type="Proteomes" id="UP000315700"/>
    </source>
</evidence>
<dbReference type="InterPro" id="IPR023187">
    <property type="entry name" value="Tscrpt_reg_MarR-type_CS"/>
</dbReference>
<dbReference type="OrthoDB" id="32523at2"/>
<evidence type="ECO:0000256" key="2">
    <source>
        <dbReference type="ARBA" id="ARBA00023125"/>
    </source>
</evidence>
<dbReference type="AlphaFoldDB" id="A0A517SJ32"/>
<dbReference type="PRINTS" id="PR00598">
    <property type="entry name" value="HTHMARR"/>
</dbReference>
<reference evidence="6 7" key="1">
    <citation type="submission" date="2019-02" db="EMBL/GenBank/DDBJ databases">
        <title>Deep-cultivation of Planctomycetes and their phenomic and genomic characterization uncovers novel biology.</title>
        <authorList>
            <person name="Wiegand S."/>
            <person name="Jogler M."/>
            <person name="Boedeker C."/>
            <person name="Pinto D."/>
            <person name="Vollmers J."/>
            <person name="Rivas-Marin E."/>
            <person name="Kohn T."/>
            <person name="Peeters S.H."/>
            <person name="Heuer A."/>
            <person name="Rast P."/>
            <person name="Oberbeckmann S."/>
            <person name="Bunk B."/>
            <person name="Jeske O."/>
            <person name="Meyerdierks A."/>
            <person name="Storesund J.E."/>
            <person name="Kallscheuer N."/>
            <person name="Luecker S."/>
            <person name="Lage O.M."/>
            <person name="Pohl T."/>
            <person name="Merkel B.J."/>
            <person name="Hornburger P."/>
            <person name="Mueller R.-W."/>
            <person name="Bruemmer F."/>
            <person name="Labrenz M."/>
            <person name="Spormann A.M."/>
            <person name="Op den Camp H."/>
            <person name="Overmann J."/>
            <person name="Amann R."/>
            <person name="Jetten M.S.M."/>
            <person name="Mascher T."/>
            <person name="Medema M.H."/>
            <person name="Devos D.P."/>
            <person name="Kaster A.-K."/>
            <person name="Ovreas L."/>
            <person name="Rohde M."/>
            <person name="Galperin M.Y."/>
            <person name="Jogler C."/>
        </authorList>
    </citation>
    <scope>NUCLEOTIDE SEQUENCE [LARGE SCALE GENOMIC DNA]</scope>
    <source>
        <strain evidence="6 7">Pan44</strain>
    </source>
</reference>
<evidence type="ECO:0000256" key="1">
    <source>
        <dbReference type="ARBA" id="ARBA00023015"/>
    </source>
</evidence>
<feature type="region of interest" description="Disordered" evidence="4">
    <location>
        <begin position="146"/>
        <end position="178"/>
    </location>
</feature>
<evidence type="ECO:0000259" key="5">
    <source>
        <dbReference type="PROSITE" id="PS50995"/>
    </source>
</evidence>
<dbReference type="InterPro" id="IPR036388">
    <property type="entry name" value="WH-like_DNA-bd_sf"/>
</dbReference>
<dbReference type="PANTHER" id="PTHR33164">
    <property type="entry name" value="TRANSCRIPTIONAL REGULATOR, MARR FAMILY"/>
    <property type="match status" value="1"/>
</dbReference>
<sequence>MVLEYDWENSVGYWICTTSHAIRRALSNRLAQERMTLRQWEVLACLSQRQNSSQAEIAECLGIEPHTLTGIISRMERDGWVRRVASSTDRRRYSILPTERGHAVWTRAVDWCREVRNQALTGFSPEECRLMKQYCERIRRNLGDDSDINMPAANAKAESLSEPTESESSILELAHSAG</sequence>
<keyword evidence="1" id="KW-0805">Transcription regulation</keyword>
<evidence type="ECO:0000313" key="6">
    <source>
        <dbReference type="EMBL" id="QDT56140.1"/>
    </source>
</evidence>